<organism evidence="1">
    <name type="scientific">Manihot esculenta</name>
    <name type="common">Cassava</name>
    <name type="synonym">Jatropha manihot</name>
    <dbReference type="NCBI Taxonomy" id="3983"/>
    <lineage>
        <taxon>Eukaryota</taxon>
        <taxon>Viridiplantae</taxon>
        <taxon>Streptophyta</taxon>
        <taxon>Embryophyta</taxon>
        <taxon>Tracheophyta</taxon>
        <taxon>Spermatophyta</taxon>
        <taxon>Magnoliopsida</taxon>
        <taxon>eudicotyledons</taxon>
        <taxon>Gunneridae</taxon>
        <taxon>Pentapetalae</taxon>
        <taxon>rosids</taxon>
        <taxon>fabids</taxon>
        <taxon>Malpighiales</taxon>
        <taxon>Euphorbiaceae</taxon>
        <taxon>Crotonoideae</taxon>
        <taxon>Manihoteae</taxon>
        <taxon>Manihot</taxon>
    </lineage>
</organism>
<proteinExistence type="predicted"/>
<gene>
    <name evidence="1" type="ORF">MANES_04G040800</name>
</gene>
<dbReference type="OMA" id="CTKWEED"/>
<protein>
    <submittedName>
        <fullName evidence="1">Uncharacterized protein</fullName>
    </submittedName>
</protein>
<name>A0A2C9W0R0_MANES</name>
<sequence length="74" mass="8685">MESKANSVMNQEFVKLDRFNETNFVRRKDKMLFLLTALKISYVLDPNLPALTPQDTDQVKAECTKWEEDELLCM</sequence>
<dbReference type="EMBL" id="CM004390">
    <property type="protein sequence ID" value="OAY51888.1"/>
    <property type="molecule type" value="Genomic_DNA"/>
</dbReference>
<evidence type="ECO:0000313" key="1">
    <source>
        <dbReference type="EMBL" id="OAY51888.1"/>
    </source>
</evidence>
<dbReference type="AlphaFoldDB" id="A0A2C9W0R0"/>
<accession>A0A2C9W0R0</accession>
<reference evidence="1" key="1">
    <citation type="submission" date="2016-02" db="EMBL/GenBank/DDBJ databases">
        <title>WGS assembly of Manihot esculenta.</title>
        <authorList>
            <person name="Bredeson J.V."/>
            <person name="Prochnik S.E."/>
            <person name="Lyons J.B."/>
            <person name="Schmutz J."/>
            <person name="Grimwood J."/>
            <person name="Vrebalov J."/>
            <person name="Bart R.S."/>
            <person name="Amuge T."/>
            <person name="Ferguson M.E."/>
            <person name="Green R."/>
            <person name="Putnam N."/>
            <person name="Stites J."/>
            <person name="Rounsley S."/>
            <person name="Rokhsar D.S."/>
        </authorList>
    </citation>
    <scope>NUCLEOTIDE SEQUENCE [LARGE SCALE GENOMIC DNA]</scope>
    <source>
        <tissue evidence="1">Leaf</tissue>
    </source>
</reference>